<dbReference type="EMBL" id="PQXF01000005">
    <property type="protein sequence ID" value="PXF61465.1"/>
    <property type="molecule type" value="Genomic_DNA"/>
</dbReference>
<dbReference type="Proteomes" id="UP000248329">
    <property type="component" value="Unassembled WGS sequence"/>
</dbReference>
<gene>
    <name evidence="1" type="ORF">C4B59_04320</name>
</gene>
<proteinExistence type="predicted"/>
<protein>
    <submittedName>
        <fullName evidence="1">Uncharacterized protein</fullName>
    </submittedName>
</protein>
<sequence length="258" mass="29653">MGWFVVSEIDTFINEIVADIRQSPHNMIDNKWHNVISGSTLSFESLCLINALIEKLRPKNILEFGCGVSTQFICDVIKDHNDCNFHSVENIEKFLIQTKSSLETNSNKVNFILAPIEPMLINSCLFVTYSKSLLNKLDKNAHLDLVIIDGPLGRIFRRDAPLFLIKDRLHPGSIVLLDDSNRPKEQEALALWKKIFGDSIEIIEVPDFHKGLTVVIIREELPHLSFCARFRIQKIFDSIYSVWKNIGYMNKIKQLKLE</sequence>
<reference evidence="1" key="1">
    <citation type="submission" date="2018-01" db="EMBL/GenBank/DDBJ databases">
        <authorList>
            <person name="Krukenberg V."/>
        </authorList>
    </citation>
    <scope>NUCLEOTIDE SEQUENCE</scope>
    <source>
        <strain evidence="1">E20ANME2</strain>
    </source>
</reference>
<organism evidence="1 2">
    <name type="scientific">Candidatus Methanogaster sp</name>
    <dbReference type="NCBI Taxonomy" id="3386292"/>
    <lineage>
        <taxon>Archaea</taxon>
        <taxon>Methanobacteriati</taxon>
        <taxon>Methanobacteriota</taxon>
        <taxon>Stenosarchaea group</taxon>
        <taxon>Methanomicrobia</taxon>
        <taxon>Methanosarcinales</taxon>
        <taxon>ANME-2 cluster</taxon>
        <taxon>Candidatus Methanogasteraceae</taxon>
        <taxon>Candidatus Methanogaster</taxon>
    </lineage>
</organism>
<accession>A0AC61L4L2</accession>
<evidence type="ECO:0000313" key="2">
    <source>
        <dbReference type="Proteomes" id="UP000248329"/>
    </source>
</evidence>
<name>A0AC61L4L2_9EURY</name>
<evidence type="ECO:0000313" key="1">
    <source>
        <dbReference type="EMBL" id="PXF61465.1"/>
    </source>
</evidence>
<comment type="caution">
    <text evidence="1">The sequence shown here is derived from an EMBL/GenBank/DDBJ whole genome shotgun (WGS) entry which is preliminary data.</text>
</comment>